<accession>A0A0G1A780</accession>
<evidence type="ECO:0000256" key="1">
    <source>
        <dbReference type="ARBA" id="ARBA00023125"/>
    </source>
</evidence>
<keyword evidence="1" id="KW-0238">DNA-binding</keyword>
<dbReference type="PIRSF" id="PIRSF004555">
    <property type="entry name" value="UCP004555"/>
    <property type="match status" value="1"/>
</dbReference>
<proteinExistence type="predicted"/>
<dbReference type="Gene3D" id="3.30.1310.10">
    <property type="entry name" value="Nucleoid-associated protein YbaB-like domain"/>
    <property type="match status" value="1"/>
</dbReference>
<reference evidence="2 3" key="1">
    <citation type="journal article" date="2015" name="Nature">
        <title>rRNA introns, odd ribosomes, and small enigmatic genomes across a large radiation of phyla.</title>
        <authorList>
            <person name="Brown C.T."/>
            <person name="Hug L.A."/>
            <person name="Thomas B.C."/>
            <person name="Sharon I."/>
            <person name="Castelle C.J."/>
            <person name="Singh A."/>
            <person name="Wilkins M.J."/>
            <person name="Williams K.H."/>
            <person name="Banfield J.F."/>
        </authorList>
    </citation>
    <scope>NUCLEOTIDE SEQUENCE [LARGE SCALE GENOMIC DNA]</scope>
</reference>
<sequence>MFEKLKQFKDLREKAKDIQSKLAEEKVLATAAWGKIKMEMNGNQEVLSVSVDEELLASKSKIEDAIKEVTNEAIKKAQKVMADKMMKDGGFKMPGM</sequence>
<dbReference type="Pfam" id="PF02575">
    <property type="entry name" value="YbaB_DNA_bd"/>
    <property type="match status" value="1"/>
</dbReference>
<dbReference type="Proteomes" id="UP000034837">
    <property type="component" value="Unassembled WGS sequence"/>
</dbReference>
<evidence type="ECO:0000313" key="3">
    <source>
        <dbReference type="Proteomes" id="UP000034837"/>
    </source>
</evidence>
<dbReference type="GO" id="GO:0003677">
    <property type="term" value="F:DNA binding"/>
    <property type="evidence" value="ECO:0007669"/>
    <property type="project" value="UniProtKB-KW"/>
</dbReference>
<dbReference type="GO" id="GO:0005829">
    <property type="term" value="C:cytosol"/>
    <property type="evidence" value="ECO:0007669"/>
    <property type="project" value="TreeGrafter"/>
</dbReference>
<protein>
    <recommendedName>
        <fullName evidence="4">Nucleoid-associated protein</fullName>
    </recommendedName>
</protein>
<dbReference type="PANTHER" id="PTHR33449">
    <property type="entry name" value="NUCLEOID-ASSOCIATED PROTEIN YBAB"/>
    <property type="match status" value="1"/>
</dbReference>
<gene>
    <name evidence="2" type="ORF">UV20_C0004G0003</name>
</gene>
<dbReference type="InterPro" id="IPR036894">
    <property type="entry name" value="YbaB-like_sf"/>
</dbReference>
<dbReference type="SUPFAM" id="SSF82607">
    <property type="entry name" value="YbaB-like"/>
    <property type="match status" value="1"/>
</dbReference>
<dbReference type="InterPro" id="IPR004401">
    <property type="entry name" value="YbaB/EbfC"/>
</dbReference>
<dbReference type="EMBL" id="LCDO01000004">
    <property type="protein sequence ID" value="KKS56907.1"/>
    <property type="molecule type" value="Genomic_DNA"/>
</dbReference>
<dbReference type="PANTHER" id="PTHR33449:SF1">
    <property type="entry name" value="NUCLEOID-ASSOCIATED PROTEIN YBAB"/>
    <property type="match status" value="1"/>
</dbReference>
<organism evidence="2 3">
    <name type="scientific">Candidatus Magasanikbacteria bacterium GW2011_GWA2_42_32</name>
    <dbReference type="NCBI Taxonomy" id="1619039"/>
    <lineage>
        <taxon>Bacteria</taxon>
        <taxon>Candidatus Magasanikiibacteriota</taxon>
    </lineage>
</organism>
<name>A0A0G1A780_9BACT</name>
<evidence type="ECO:0000313" key="2">
    <source>
        <dbReference type="EMBL" id="KKS56907.1"/>
    </source>
</evidence>
<dbReference type="AlphaFoldDB" id="A0A0G1A780"/>
<evidence type="ECO:0008006" key="4">
    <source>
        <dbReference type="Google" id="ProtNLM"/>
    </source>
</evidence>
<comment type="caution">
    <text evidence="2">The sequence shown here is derived from an EMBL/GenBank/DDBJ whole genome shotgun (WGS) entry which is preliminary data.</text>
</comment>